<comment type="caution">
    <text evidence="1">The sequence shown here is derived from an EMBL/GenBank/DDBJ whole genome shotgun (WGS) entry which is preliminary data.</text>
</comment>
<geneLocation type="mitochondrion" evidence="1"/>
<reference evidence="1" key="1">
    <citation type="journal article" date="2015" name="Genome Biol. Evol.">
        <title>Organellar Genomes of White Spruce (Picea glauca): Assembly and Annotation.</title>
        <authorList>
            <person name="Jackman S.D."/>
            <person name="Warren R.L."/>
            <person name="Gibb E.A."/>
            <person name="Vandervalk B.P."/>
            <person name="Mohamadi H."/>
            <person name="Chu J."/>
            <person name="Raymond A."/>
            <person name="Pleasance S."/>
            <person name="Coope R."/>
            <person name="Wildung M.R."/>
            <person name="Ritland C.E."/>
            <person name="Bousquet J."/>
            <person name="Jones S.J."/>
            <person name="Bohlmann J."/>
            <person name="Birol I."/>
        </authorList>
    </citation>
    <scope>NUCLEOTIDE SEQUENCE [LARGE SCALE GENOMIC DNA]</scope>
    <source>
        <tissue evidence="1">Flushing bud</tissue>
    </source>
</reference>
<gene>
    <name evidence="1" type="ORF">ABT39_MTgene2372</name>
</gene>
<organism evidence="1">
    <name type="scientific">Picea glauca</name>
    <name type="common">White spruce</name>
    <name type="synonym">Pinus glauca</name>
    <dbReference type="NCBI Taxonomy" id="3330"/>
    <lineage>
        <taxon>Eukaryota</taxon>
        <taxon>Viridiplantae</taxon>
        <taxon>Streptophyta</taxon>
        <taxon>Embryophyta</taxon>
        <taxon>Tracheophyta</taxon>
        <taxon>Spermatophyta</taxon>
        <taxon>Pinopsida</taxon>
        <taxon>Pinidae</taxon>
        <taxon>Conifers I</taxon>
        <taxon>Pinales</taxon>
        <taxon>Pinaceae</taxon>
        <taxon>Picea</taxon>
    </lineage>
</organism>
<dbReference type="AlphaFoldDB" id="A0A101LUX1"/>
<evidence type="ECO:0000313" key="1">
    <source>
        <dbReference type="EMBL" id="KUM45804.1"/>
    </source>
</evidence>
<name>A0A101LUX1_PICGL</name>
<accession>A0A101LUX1</accession>
<proteinExistence type="predicted"/>
<dbReference type="EMBL" id="LKAM01000016">
    <property type="protein sequence ID" value="KUM45804.1"/>
    <property type="molecule type" value="Genomic_DNA"/>
</dbReference>
<sequence length="77" mass="8859">MVLFQLVLKQLDQSNQLFLVMDLDIKLKLRPLPFTLTTVEIASTTSIPHRYFHGSHSLVARSFVVVHLYGEFGYIPK</sequence>
<keyword evidence="1" id="KW-0496">Mitochondrion</keyword>
<protein>
    <submittedName>
        <fullName evidence="1">Uncharacterized protein</fullName>
    </submittedName>
</protein>